<dbReference type="STRING" id="633440.SAMN05421869_12832"/>
<dbReference type="InterPro" id="IPR011047">
    <property type="entry name" value="Quinoprotein_ADH-like_sf"/>
</dbReference>
<keyword evidence="2" id="KW-0677">Repeat</keyword>
<feature type="repeat" description="WD" evidence="3">
    <location>
        <begin position="948"/>
        <end position="972"/>
    </location>
</feature>
<dbReference type="RefSeq" id="WP_090945291.1">
    <property type="nucleotide sequence ID" value="NZ_FNDJ01000028.1"/>
</dbReference>
<dbReference type="PRINTS" id="PR00320">
    <property type="entry name" value="GPROTEINBRPT"/>
</dbReference>
<dbReference type="SUPFAM" id="SSF52540">
    <property type="entry name" value="P-loop containing nucleoside triphosphate hydrolases"/>
    <property type="match status" value="1"/>
</dbReference>
<dbReference type="InterPro" id="IPR019775">
    <property type="entry name" value="WD40_repeat_CS"/>
</dbReference>
<name>A0A1G9LKN9_9ACTN</name>
<dbReference type="Gene3D" id="2.130.10.10">
    <property type="entry name" value="YVTN repeat-like/Quinoprotein amine dehydrogenase"/>
    <property type="match status" value="4"/>
</dbReference>
<evidence type="ECO:0000313" key="4">
    <source>
        <dbReference type="EMBL" id="SDL62055.1"/>
    </source>
</evidence>
<feature type="repeat" description="WD" evidence="3">
    <location>
        <begin position="1101"/>
        <end position="1145"/>
    </location>
</feature>
<dbReference type="InterPro" id="IPR027417">
    <property type="entry name" value="P-loop_NTPase"/>
</dbReference>
<dbReference type="CDD" id="cd00200">
    <property type="entry name" value="WD40"/>
    <property type="match status" value="1"/>
</dbReference>
<feature type="repeat" description="WD" evidence="3">
    <location>
        <begin position="1056"/>
        <end position="1100"/>
    </location>
</feature>
<dbReference type="Gene3D" id="3.40.50.1460">
    <property type="match status" value="1"/>
</dbReference>
<dbReference type="PROSITE" id="PS50294">
    <property type="entry name" value="WD_REPEATS_REGION"/>
    <property type="match status" value="4"/>
</dbReference>
<dbReference type="OrthoDB" id="218695at2"/>
<feature type="repeat" description="WD" evidence="3">
    <location>
        <begin position="1191"/>
        <end position="1235"/>
    </location>
</feature>
<dbReference type="PANTHER" id="PTHR22847">
    <property type="entry name" value="WD40 REPEAT PROTEIN"/>
    <property type="match status" value="1"/>
</dbReference>
<dbReference type="PANTHER" id="PTHR22847:SF637">
    <property type="entry name" value="WD REPEAT DOMAIN 5B"/>
    <property type="match status" value="1"/>
</dbReference>
<feature type="repeat" description="WD" evidence="3">
    <location>
        <begin position="973"/>
        <end position="1017"/>
    </location>
</feature>
<dbReference type="InterPro" id="IPR020472">
    <property type="entry name" value="WD40_PAC1"/>
</dbReference>
<dbReference type="SUPFAM" id="SSF50998">
    <property type="entry name" value="Quinoprotein alcohol dehydrogenase-like"/>
    <property type="match status" value="1"/>
</dbReference>
<reference evidence="4 5" key="1">
    <citation type="submission" date="2016-10" db="EMBL/GenBank/DDBJ databases">
        <authorList>
            <person name="de Groot N.N."/>
        </authorList>
    </citation>
    <scope>NUCLEOTIDE SEQUENCE [LARGE SCALE GENOMIC DNA]</scope>
    <source>
        <strain evidence="4 5">CGMCC 4.6533</strain>
    </source>
</reference>
<feature type="repeat" description="WD" evidence="3">
    <location>
        <begin position="783"/>
        <end position="827"/>
    </location>
</feature>
<dbReference type="InterPro" id="IPR036322">
    <property type="entry name" value="WD40_repeat_dom_sf"/>
</dbReference>
<feature type="repeat" description="WD" evidence="3">
    <location>
        <begin position="1236"/>
        <end position="1272"/>
    </location>
</feature>
<dbReference type="SUPFAM" id="SSF50978">
    <property type="entry name" value="WD40 repeat-like"/>
    <property type="match status" value="1"/>
</dbReference>
<organism evidence="4 5">
    <name type="scientific">Nonomuraea jiangxiensis</name>
    <dbReference type="NCBI Taxonomy" id="633440"/>
    <lineage>
        <taxon>Bacteria</taxon>
        <taxon>Bacillati</taxon>
        <taxon>Actinomycetota</taxon>
        <taxon>Actinomycetes</taxon>
        <taxon>Streptosporangiales</taxon>
        <taxon>Streptosporangiaceae</taxon>
        <taxon>Nonomuraea</taxon>
    </lineage>
</organism>
<dbReference type="InterPro" id="IPR015943">
    <property type="entry name" value="WD40/YVTN_repeat-like_dom_sf"/>
</dbReference>
<accession>A0A1G9LKN9</accession>
<dbReference type="InterPro" id="IPR001680">
    <property type="entry name" value="WD40_rpt"/>
</dbReference>
<dbReference type="Pfam" id="PF00400">
    <property type="entry name" value="WD40"/>
    <property type="match status" value="7"/>
</dbReference>
<keyword evidence="1 3" id="KW-0853">WD repeat</keyword>
<dbReference type="PROSITE" id="PS50082">
    <property type="entry name" value="WD_REPEATS_2"/>
    <property type="match status" value="8"/>
</dbReference>
<dbReference type="PROSITE" id="PS00678">
    <property type="entry name" value="WD_REPEATS_1"/>
    <property type="match status" value="4"/>
</dbReference>
<dbReference type="EMBL" id="FNDJ01000028">
    <property type="protein sequence ID" value="SDL62055.1"/>
    <property type="molecule type" value="Genomic_DNA"/>
</dbReference>
<sequence length="1330" mass="141530">MAEVPAGEATFVIVGMSVYDHHEDLEFVKTAVPELRDAFTACGFTHELPELSHGGTFHEVGGTLSGSAPGRGRSLILYWAGHGAREAAGDYLLAQDSPAKNFTQLNAMTASMLASFMAQWGFGHALVVVDACYAGATSAELARKLEDTFEQQPAEVRAAVEVIAACGPFERIQDGRFAERFVRVLKEGGTGRSWDAGNLQVYAHEVLQAIEELDLQSPLPAYRAYGYPQRLFPNPKAIPGLPPADAPTQQDRQRRILAGGLRDHFSRAARSIEVDETGWYFVGRTRLLREVVSWLGQGRPSGLSVLTGSPGTGKSAILGRIATLSDPSYRRLAEEEGALEGAEPGTVPVEGLIDVALHTKNKSLAECRELLAAGLALSTPQGGWQTSHELVQAIRRLNRPLRIVIDALDEARPDAVLAIASDLILPLARVPSLRVLVGTRTRTAGTADGRRPLIDLLAPASRYVWVLDEDRDVKQDIHTYVTRRLMGAPTSPYRGDAERARAAATAVAAASGKIFLFARIVTGVLLRMERPLRLAGEGAARLLSGAVRDVFEADLARFGDQEVRVRELLAPLAWAEGAGLPRHPVWTAMASAMSPTGTTYDVTDVDWLLDAAGHHVSQSSEDGQAVFRLYHQAFADYFRERDESAVGIQRAITQALRGTLPADPRLRHWASANPYLLRHLSSHAAAAGRLGGLTSEPGYLAHADPLRLLEVLGKVDPASYPQTRVFWRAAHRLQDPAQRAAVLHLTALEHEPDLVPDVFPPPVGAPLSPRWTRVAPTPFHRTLTGHDVPVTAVGVGELPDGDTIIVSGDKGGAVRVWDAATGIPRTTLAAHDHKVTAVAVSTLDDGTPFIASSDHTQVRLWEATTGVPLGPTMTFTPSIRHLEIRDNEVICLGNRWGRAWNVADGTVRELPQPYAAAYETAHGATVYSIPEDAGLTTAIPATLPDGARIVVAAGKDGTVRIWAVETRALRATLTGHDHAVRAVAAGRSPYGGTMIVSGGDDRTVRVWDASMRTAETSAPRHQPLVVAAGPKVVASGGDDGTVCLRDTDTGRLVSVLTGHEGNVWGVAQGTLPDGTTVVASGGEDGTVRLWDTDTGRLRTVLTGHEGRVWGVTVAALPDGGTIVAGAGGDRTVRTWDATTGVPRATLVGHQDEVNEVAAATLADGTAILVSASRDQTIRVWDAVTGMHRATLTGHSGWIEAVTTWRAADGTVLIASASRDGTARVWDATTGALRHTFTGHGGAVWGVAFGHMGDGTPVVVTGGSDTNLRVWELGGSMITQLPMPCVITTVDVHESTLAVGTSTGVSTFSLVDGVSDVPLGSGRPGPGWPWR</sequence>
<dbReference type="Proteomes" id="UP000199202">
    <property type="component" value="Unassembled WGS sequence"/>
</dbReference>
<evidence type="ECO:0000256" key="2">
    <source>
        <dbReference type="ARBA" id="ARBA00022737"/>
    </source>
</evidence>
<evidence type="ECO:0000313" key="5">
    <source>
        <dbReference type="Proteomes" id="UP000199202"/>
    </source>
</evidence>
<proteinExistence type="predicted"/>
<gene>
    <name evidence="4" type="ORF">SAMN05421869_12832</name>
</gene>
<evidence type="ECO:0000256" key="3">
    <source>
        <dbReference type="PROSITE-ProRule" id="PRU00221"/>
    </source>
</evidence>
<feature type="repeat" description="WD" evidence="3">
    <location>
        <begin position="1146"/>
        <end position="1190"/>
    </location>
</feature>
<protein>
    <submittedName>
        <fullName evidence="4">WD40 repeat</fullName>
    </submittedName>
</protein>
<keyword evidence="5" id="KW-1185">Reference proteome</keyword>
<evidence type="ECO:0000256" key="1">
    <source>
        <dbReference type="ARBA" id="ARBA00022574"/>
    </source>
</evidence>
<dbReference type="SMART" id="SM00320">
    <property type="entry name" value="WD40"/>
    <property type="match status" value="10"/>
</dbReference>